<evidence type="ECO:0000313" key="4">
    <source>
        <dbReference type="Proteomes" id="UP000266483"/>
    </source>
</evidence>
<keyword evidence="1" id="KW-0812">Transmembrane</keyword>
<proteinExistence type="predicted"/>
<dbReference type="InterPro" id="IPR001736">
    <property type="entry name" value="PLipase_D/transphosphatidylase"/>
</dbReference>
<feature type="domain" description="PLD phosphodiesterase" evidence="2">
    <location>
        <begin position="424"/>
        <end position="451"/>
    </location>
</feature>
<dbReference type="PANTHER" id="PTHR21248:SF12">
    <property type="entry name" value="CARDIOLIPIN SYNTHASE C"/>
    <property type="match status" value="1"/>
</dbReference>
<dbReference type="CDD" id="cd09111">
    <property type="entry name" value="PLDc_ymdC_like_1"/>
    <property type="match status" value="1"/>
</dbReference>
<protein>
    <recommendedName>
        <fullName evidence="2">PLD phosphodiesterase domain-containing protein</fullName>
    </recommendedName>
</protein>
<comment type="caution">
    <text evidence="3">The sequence shown here is derived from an EMBL/GenBank/DDBJ whole genome shotgun (WGS) entry which is preliminary data.</text>
</comment>
<gene>
    <name evidence="3" type="ORF">CJO09_09470</name>
</gene>
<name>A0ABX9MVD1_9BURK</name>
<keyword evidence="1" id="KW-0472">Membrane</keyword>
<sequence>MVLHCHGLRYSVCILFCNASAVAPFFRYLLLVFMCMGLAACSRLPPPVHESAETVKPNASSVSALARALAPLQQANAGQSGVALLPGGREALAARLGLIDAAQRSIDVQYYIWNDDVAGLLMFDALKRAADRGVTVRLLLDDNNTKGMDALLWEVDQHENIQVRLFNPFVHRHFRFWSYLTDFKRLNRRMHNKSLTVDNAASVLGGRNIGDAYFELGQETLFVDLDVLAVGPVANEVTDDFDRYWSSESSYPVWQVMSAPAEKVSITERANEVRRLKVGRAYHDSVSEQSLIDAIQSGSLVFHWAPVHLVSDDPKKALGLAQPGKLVIDALPQLLGTPHERLMVVSPYLVPTSNGTQFFTQLADRGVEVRILTNSLAATDVAVVHSGYAKWRKALLKAGVTLFEMKPAYSVGQVSRPAFSGSSSASSLHAKTFAVDSSHLFVGSFNFDPRSARLNTEMGLVIESPEMVSQVWDNVQNALAQSSYQVALDPAGNLIWLDHSNDPPIAYKSEPGTNVFSRSAVWLMSKLPLDWLL</sequence>
<dbReference type="SUPFAM" id="SSF56024">
    <property type="entry name" value="Phospholipase D/nuclease"/>
    <property type="match status" value="2"/>
</dbReference>
<dbReference type="InterPro" id="IPR025202">
    <property type="entry name" value="PLD-like_dom"/>
</dbReference>
<dbReference type="PANTHER" id="PTHR21248">
    <property type="entry name" value="CARDIOLIPIN SYNTHASE"/>
    <property type="match status" value="1"/>
</dbReference>
<reference evidence="3 4" key="1">
    <citation type="submission" date="2017-08" db="EMBL/GenBank/DDBJ databases">
        <title>Pusillimonas indicus sp. nov., a member of the family Alcaligenaceae isolated from surface seawater.</title>
        <authorList>
            <person name="Li J."/>
        </authorList>
    </citation>
    <scope>NUCLEOTIDE SEQUENCE [LARGE SCALE GENOMIC DNA]</scope>
    <source>
        <strain evidence="3 4">17-4A</strain>
    </source>
</reference>
<evidence type="ECO:0000259" key="2">
    <source>
        <dbReference type="PROSITE" id="PS50035"/>
    </source>
</evidence>
<dbReference type="Proteomes" id="UP000266483">
    <property type="component" value="Unassembled WGS sequence"/>
</dbReference>
<keyword evidence="1" id="KW-1133">Transmembrane helix</keyword>
<dbReference type="PROSITE" id="PS50035">
    <property type="entry name" value="PLD"/>
    <property type="match status" value="2"/>
</dbReference>
<dbReference type="CDD" id="cd09113">
    <property type="entry name" value="PLDc_ymdC_like_2"/>
    <property type="match status" value="1"/>
</dbReference>
<evidence type="ECO:0000313" key="3">
    <source>
        <dbReference type="EMBL" id="RII82803.1"/>
    </source>
</evidence>
<dbReference type="SMART" id="SM00155">
    <property type="entry name" value="PLDc"/>
    <property type="match status" value="2"/>
</dbReference>
<keyword evidence="4" id="KW-1185">Reference proteome</keyword>
<dbReference type="EMBL" id="NQOU01000003">
    <property type="protein sequence ID" value="RII82803.1"/>
    <property type="molecule type" value="Genomic_DNA"/>
</dbReference>
<dbReference type="Gene3D" id="3.30.870.10">
    <property type="entry name" value="Endonuclease Chain A"/>
    <property type="match status" value="2"/>
</dbReference>
<accession>A0ABX9MVD1</accession>
<feature type="domain" description="PLD phosphodiesterase" evidence="2">
    <location>
        <begin position="186"/>
        <end position="213"/>
    </location>
</feature>
<organism evidence="3 4">
    <name type="scientific">Neopusillimonas maritima</name>
    <dbReference type="NCBI Taxonomy" id="2026239"/>
    <lineage>
        <taxon>Bacteria</taxon>
        <taxon>Pseudomonadati</taxon>
        <taxon>Pseudomonadota</taxon>
        <taxon>Betaproteobacteria</taxon>
        <taxon>Burkholderiales</taxon>
        <taxon>Alcaligenaceae</taxon>
        <taxon>Neopusillimonas</taxon>
    </lineage>
</organism>
<feature type="transmembrane region" description="Helical" evidence="1">
    <location>
        <begin position="12"/>
        <end position="39"/>
    </location>
</feature>
<dbReference type="Pfam" id="PF13091">
    <property type="entry name" value="PLDc_2"/>
    <property type="match status" value="2"/>
</dbReference>
<evidence type="ECO:0000256" key="1">
    <source>
        <dbReference type="SAM" id="Phobius"/>
    </source>
</evidence>